<accession>A0AAW1ZN27</accession>
<dbReference type="InterPro" id="IPR017452">
    <property type="entry name" value="GPCR_Rhodpsn_7TM"/>
</dbReference>
<keyword evidence="9 11" id="KW-0628">Postsynaptic cell membrane</keyword>
<comment type="similarity">
    <text evidence="11">Belongs to the G-protein coupled receptor 1 family. Muscarinic acetylcholine receptor subfamily.</text>
</comment>
<feature type="transmembrane region" description="Helical" evidence="11">
    <location>
        <begin position="390"/>
        <end position="411"/>
    </location>
</feature>
<organism evidence="14 15">
    <name type="scientific">Culter alburnus</name>
    <name type="common">Topmouth culter</name>
    <dbReference type="NCBI Taxonomy" id="194366"/>
    <lineage>
        <taxon>Eukaryota</taxon>
        <taxon>Metazoa</taxon>
        <taxon>Chordata</taxon>
        <taxon>Craniata</taxon>
        <taxon>Vertebrata</taxon>
        <taxon>Euteleostomi</taxon>
        <taxon>Actinopterygii</taxon>
        <taxon>Neopterygii</taxon>
        <taxon>Teleostei</taxon>
        <taxon>Ostariophysi</taxon>
        <taxon>Cypriniformes</taxon>
        <taxon>Xenocyprididae</taxon>
        <taxon>Xenocypridinae</taxon>
        <taxon>Culter</taxon>
    </lineage>
</organism>
<dbReference type="PROSITE" id="PS00237">
    <property type="entry name" value="G_PROTEIN_RECEP_F1_1"/>
    <property type="match status" value="1"/>
</dbReference>
<keyword evidence="3 11" id="KW-1133">Transmembrane helix</keyword>
<gene>
    <name evidence="14" type="ORF">ABG768_006176</name>
</gene>
<evidence type="ECO:0000256" key="3">
    <source>
        <dbReference type="ARBA" id="ARBA00022989"/>
    </source>
</evidence>
<dbReference type="PRINTS" id="PR00237">
    <property type="entry name" value="GPCRRHODOPSN"/>
</dbReference>
<keyword evidence="5 10" id="KW-0297">G-protein coupled receptor</keyword>
<proteinExistence type="inferred from homology"/>
<keyword evidence="4 11" id="KW-0770">Synapse</keyword>
<feature type="transmembrane region" description="Helical" evidence="11">
    <location>
        <begin position="67"/>
        <end position="93"/>
    </location>
</feature>
<reference evidence="14 15" key="1">
    <citation type="submission" date="2024-05" db="EMBL/GenBank/DDBJ databases">
        <title>A high-quality chromosomal-level genome assembly of Topmouth culter (Culter alburnus).</title>
        <authorList>
            <person name="Zhao H."/>
        </authorList>
    </citation>
    <scope>NUCLEOTIDE SEQUENCE [LARGE SCALE GENOMIC DNA]</scope>
    <source>
        <strain evidence="14">CATC2023</strain>
        <tissue evidence="14">Muscle</tissue>
    </source>
</reference>
<keyword evidence="8 10" id="KW-0807">Transducer</keyword>
<dbReference type="SUPFAM" id="SSF81321">
    <property type="entry name" value="Family A G protein-coupled receptor-like"/>
    <property type="match status" value="1"/>
</dbReference>
<keyword evidence="15" id="KW-1185">Reference proteome</keyword>
<dbReference type="Gene3D" id="1.20.1070.10">
    <property type="entry name" value="Rhodopsin 7-helix transmembrane proteins"/>
    <property type="match status" value="2"/>
</dbReference>
<feature type="transmembrane region" description="Helical" evidence="11">
    <location>
        <begin position="147"/>
        <end position="172"/>
    </location>
</feature>
<feature type="transmembrane region" description="Helical" evidence="11">
    <location>
        <begin position="423"/>
        <end position="442"/>
    </location>
</feature>
<evidence type="ECO:0000256" key="4">
    <source>
        <dbReference type="ARBA" id="ARBA00023018"/>
    </source>
</evidence>
<dbReference type="GO" id="GO:0030425">
    <property type="term" value="C:dendrite"/>
    <property type="evidence" value="ECO:0007669"/>
    <property type="project" value="TreeGrafter"/>
</dbReference>
<dbReference type="GO" id="GO:0004993">
    <property type="term" value="F:G protein-coupled serotonin receptor activity"/>
    <property type="evidence" value="ECO:0007669"/>
    <property type="project" value="TreeGrafter"/>
</dbReference>
<feature type="transmembrane region" description="Helical" evidence="11">
    <location>
        <begin position="192"/>
        <end position="214"/>
    </location>
</feature>
<evidence type="ECO:0000256" key="11">
    <source>
        <dbReference type="RuleBase" id="RU361191"/>
    </source>
</evidence>
<dbReference type="AlphaFoldDB" id="A0AAW1ZN27"/>
<dbReference type="SMART" id="SM01381">
    <property type="entry name" value="7TM_GPCR_Srsx"/>
    <property type="match status" value="1"/>
</dbReference>
<dbReference type="Pfam" id="PF00001">
    <property type="entry name" value="7tm_1"/>
    <property type="match status" value="1"/>
</dbReference>
<evidence type="ECO:0000256" key="7">
    <source>
        <dbReference type="ARBA" id="ARBA00023170"/>
    </source>
</evidence>
<evidence type="ECO:0000256" key="2">
    <source>
        <dbReference type="ARBA" id="ARBA00022692"/>
    </source>
</evidence>
<evidence type="ECO:0000259" key="13">
    <source>
        <dbReference type="PROSITE" id="PS50262"/>
    </source>
</evidence>
<sequence>MMNESTFALNLSGLINGTDAPVSGPVTWRTAMITLITVPLSIITIIGNVLVMISFRVNPLLRTVSNYFLLSLAVADVILGAISMNLYTTYILIGQWTLGNLACDVWLAVDYVASNASVMNLLAISVDRYLSVMRPLTYRATRTPRRAAVLITLAWTVSFVLWAPAILFWQYIVGKRTVPECQCSVQFLSQPVITFGTAIAAFYLPVSVMVALYWRVYRETEKRSQQLAGLMASQGGRAGNASQRSCHSNSRSVEDVRPQTDQKQHRKEQRTICPTITHQTAAWWKKRRERDEMTNSYTTYSHPQMDTDNISPKTDDNKKYIPLVRMDKTAVNNQSMRSCQSGSQNSLNMSPVTTSAAQPSTLSLTTGQQGRKARTSCLIREKKAAQTLSAILLAFIVTWTPYNIMVLVSTFCDDCVPEGLWQLGYWLCYVNSTVNPVCYALCNKHFRVTFKALLLCKWKEHKKGIRWTPTGNG</sequence>
<dbReference type="CDD" id="cd15049">
    <property type="entry name" value="7tmA_mAChR"/>
    <property type="match status" value="1"/>
</dbReference>
<dbReference type="FunFam" id="1.20.1070.10:FF:000162">
    <property type="entry name" value="Muscarinic acetylcholine receptor"/>
    <property type="match status" value="1"/>
</dbReference>
<keyword evidence="6 11" id="KW-0472">Membrane</keyword>
<evidence type="ECO:0000313" key="15">
    <source>
        <dbReference type="Proteomes" id="UP001479290"/>
    </source>
</evidence>
<dbReference type="GO" id="GO:0007187">
    <property type="term" value="P:G protein-coupled receptor signaling pathway, coupled to cyclic nucleotide second messenger"/>
    <property type="evidence" value="ECO:0007669"/>
    <property type="project" value="TreeGrafter"/>
</dbReference>
<evidence type="ECO:0000256" key="8">
    <source>
        <dbReference type="ARBA" id="ARBA00023224"/>
    </source>
</evidence>
<evidence type="ECO:0000256" key="10">
    <source>
        <dbReference type="RuleBase" id="RU000688"/>
    </source>
</evidence>
<feature type="compositionally biased region" description="Basic and acidic residues" evidence="12">
    <location>
        <begin position="252"/>
        <end position="263"/>
    </location>
</feature>
<comment type="caution">
    <text evidence="14">The sequence shown here is derived from an EMBL/GenBank/DDBJ whole genome shotgun (WGS) entry which is preliminary data.</text>
</comment>
<dbReference type="InterPro" id="IPR000995">
    <property type="entry name" value="Musac_Ach_rcpt"/>
</dbReference>
<protein>
    <recommendedName>
        <fullName evidence="11">Muscarinic acetylcholine receptor</fullName>
    </recommendedName>
</protein>
<name>A0AAW1ZN27_CULAL</name>
<feature type="compositionally biased region" description="Polar residues" evidence="12">
    <location>
        <begin position="240"/>
        <end position="251"/>
    </location>
</feature>
<dbReference type="Proteomes" id="UP001479290">
    <property type="component" value="Unassembled WGS sequence"/>
</dbReference>
<keyword evidence="2 10" id="KW-0812">Transmembrane</keyword>
<evidence type="ECO:0000256" key="6">
    <source>
        <dbReference type="ARBA" id="ARBA00023136"/>
    </source>
</evidence>
<dbReference type="PRINTS" id="PR00243">
    <property type="entry name" value="MUSCARINICR"/>
</dbReference>
<dbReference type="PANTHER" id="PTHR24247">
    <property type="entry name" value="5-HYDROXYTRYPTAMINE RECEPTOR"/>
    <property type="match status" value="1"/>
</dbReference>
<comment type="subcellular location">
    <subcellularLocation>
        <location evidence="11">Cell membrane</location>
        <topology evidence="11">Multi-pass membrane protein</topology>
    </subcellularLocation>
    <subcellularLocation>
        <location evidence="11">Postsynaptic cell membrane</location>
        <topology evidence="11">Multi-pass membrane protein</topology>
    </subcellularLocation>
</comment>
<dbReference type="PANTHER" id="PTHR24247:SF182">
    <property type="entry name" value="MUSCARINIC ACETYLCHOLINE RECEPTOR M1"/>
    <property type="match status" value="1"/>
</dbReference>
<dbReference type="InterPro" id="IPR000276">
    <property type="entry name" value="GPCR_Rhodpsn"/>
</dbReference>
<comment type="function">
    <text evidence="11">The muscarinic acetylcholine receptor mediates various cellular responses, including inhibition of adenylate cyclase, breakdown of phosphoinositides and modulation of potassium channels through the action of G proteins.</text>
</comment>
<keyword evidence="7 10" id="KW-0675">Receptor</keyword>
<dbReference type="PROSITE" id="PS50262">
    <property type="entry name" value="G_PROTEIN_RECEP_F1_2"/>
    <property type="match status" value="1"/>
</dbReference>
<feature type="domain" description="G-protein coupled receptors family 1 profile" evidence="13">
    <location>
        <begin position="47"/>
        <end position="439"/>
    </location>
</feature>
<feature type="region of interest" description="Disordered" evidence="12">
    <location>
        <begin position="232"/>
        <end position="272"/>
    </location>
</feature>
<feature type="transmembrane region" description="Helical" evidence="11">
    <location>
        <begin position="31"/>
        <end position="55"/>
    </location>
</feature>
<dbReference type="GO" id="GO:0045211">
    <property type="term" value="C:postsynaptic membrane"/>
    <property type="evidence" value="ECO:0007669"/>
    <property type="project" value="UniProtKB-SubCell"/>
</dbReference>
<feature type="transmembrane region" description="Helical" evidence="11">
    <location>
        <begin position="105"/>
        <end position="126"/>
    </location>
</feature>
<keyword evidence="1 11" id="KW-1003">Cell membrane</keyword>
<dbReference type="GO" id="GO:0007197">
    <property type="term" value="P:adenylate cyclase-inhibiting G protein-coupled acetylcholine receptor signaling pathway"/>
    <property type="evidence" value="ECO:0007669"/>
    <property type="project" value="TreeGrafter"/>
</dbReference>
<dbReference type="EMBL" id="JAWDJR010000014">
    <property type="protein sequence ID" value="KAK9962941.1"/>
    <property type="molecule type" value="Genomic_DNA"/>
</dbReference>
<evidence type="ECO:0000256" key="1">
    <source>
        <dbReference type="ARBA" id="ARBA00022475"/>
    </source>
</evidence>
<evidence type="ECO:0000256" key="12">
    <source>
        <dbReference type="SAM" id="MobiDB-lite"/>
    </source>
</evidence>
<dbReference type="GO" id="GO:0016907">
    <property type="term" value="F:G protein-coupled acetylcholine receptor activity"/>
    <property type="evidence" value="ECO:0007669"/>
    <property type="project" value="UniProtKB-UniRule"/>
</dbReference>
<evidence type="ECO:0000256" key="5">
    <source>
        <dbReference type="ARBA" id="ARBA00023040"/>
    </source>
</evidence>
<evidence type="ECO:0000256" key="9">
    <source>
        <dbReference type="ARBA" id="ARBA00023257"/>
    </source>
</evidence>
<evidence type="ECO:0000313" key="14">
    <source>
        <dbReference type="EMBL" id="KAK9962941.1"/>
    </source>
</evidence>